<accession>A0AAQ1GIH1</accession>
<evidence type="ECO:0000259" key="3">
    <source>
        <dbReference type="PROSITE" id="PS50885"/>
    </source>
</evidence>
<dbReference type="NCBIfam" id="TIGR00254">
    <property type="entry name" value="GGDEF"/>
    <property type="match status" value="1"/>
</dbReference>
<dbReference type="SMART" id="SM00267">
    <property type="entry name" value="GGDEF"/>
    <property type="match status" value="1"/>
</dbReference>
<dbReference type="PROSITE" id="PS50885">
    <property type="entry name" value="HAMP"/>
    <property type="match status" value="1"/>
</dbReference>
<dbReference type="Gene3D" id="3.30.70.270">
    <property type="match status" value="1"/>
</dbReference>
<feature type="transmembrane region" description="Helical" evidence="2">
    <location>
        <begin position="26"/>
        <end position="46"/>
    </location>
</feature>
<dbReference type="CDD" id="cd01949">
    <property type="entry name" value="GGDEF"/>
    <property type="match status" value="1"/>
</dbReference>
<dbReference type="InterPro" id="IPR000160">
    <property type="entry name" value="GGDEF_dom"/>
</dbReference>
<evidence type="ECO:0000256" key="2">
    <source>
        <dbReference type="SAM" id="Phobius"/>
    </source>
</evidence>
<organism evidence="5 6">
    <name type="scientific">Paraburkholderia tropica</name>
    <dbReference type="NCBI Taxonomy" id="92647"/>
    <lineage>
        <taxon>Bacteria</taxon>
        <taxon>Pseudomonadati</taxon>
        <taxon>Pseudomonadota</taxon>
        <taxon>Betaproteobacteria</taxon>
        <taxon>Burkholderiales</taxon>
        <taxon>Burkholderiaceae</taxon>
        <taxon>Paraburkholderia</taxon>
    </lineage>
</organism>
<keyword evidence="2" id="KW-0812">Transmembrane</keyword>
<dbReference type="InterPro" id="IPR003660">
    <property type="entry name" value="HAMP_dom"/>
</dbReference>
<feature type="compositionally biased region" description="Basic and acidic residues" evidence="1">
    <location>
        <begin position="422"/>
        <end position="431"/>
    </location>
</feature>
<keyword evidence="2" id="KW-0472">Membrane</keyword>
<feature type="region of interest" description="Disordered" evidence="1">
    <location>
        <begin position="406"/>
        <end position="463"/>
    </location>
</feature>
<dbReference type="AlphaFoldDB" id="A0AAQ1GIH1"/>
<dbReference type="Pfam" id="PF17152">
    <property type="entry name" value="CHASE8"/>
    <property type="match status" value="1"/>
</dbReference>
<dbReference type="InterPro" id="IPR043128">
    <property type="entry name" value="Rev_trsase/Diguanyl_cyclase"/>
</dbReference>
<dbReference type="SUPFAM" id="SSF55073">
    <property type="entry name" value="Nucleotide cyclase"/>
    <property type="match status" value="1"/>
</dbReference>
<evidence type="ECO:0000256" key="1">
    <source>
        <dbReference type="SAM" id="MobiDB-lite"/>
    </source>
</evidence>
<dbReference type="GO" id="GO:0007165">
    <property type="term" value="P:signal transduction"/>
    <property type="evidence" value="ECO:0007669"/>
    <property type="project" value="InterPro"/>
</dbReference>
<protein>
    <submittedName>
        <fullName evidence="5">Diguanylate cyclase</fullName>
    </submittedName>
</protein>
<comment type="caution">
    <text evidence="5">The sequence shown here is derived from an EMBL/GenBank/DDBJ whole genome shotgun (WGS) entry which is preliminary data.</text>
</comment>
<sequence>MSRARHEPEKGHTPIPLAKALRRAHVLSVAVVVIVSNVLLMSGGLIELRHIAIENMSLTASSIAYTLEAAVVFHDRAAAMDIVKRIATANAVETVDVLDGNGAPFVSWRDATDAAGAAPLPIFASFYHALGPSQITVPVVSGQQKVGEVRLRGRPDREVAFILSSAAWILLCVAVSIPGMLALSHRMFKAIVEPLGNLANVTRQVRLVRAWNQRVPRSRLTEINDLATDFNALLEELQVWEARMQTEQATLSHRAAHDSLTGLPNRSFFTDRFEVLLQGAAATHGRLAVLYVDCNDFKVINDEYGHDAGDDVLKALASRMRSSVRVNDMVARLGGDEFVIVLSPITDVQEPQQIALSIAQAMADPIHIGNARTVTASVSVGIAVYPEDGLDSAGLTRAADRAMYEMKQRKPTRQLGAASHSEGQDNQREDPPAASHTGSKAGAQADQTASIPPFIDSFNSPAN</sequence>
<dbReference type="EMBL" id="FNZM01000012">
    <property type="protein sequence ID" value="SEJ99044.1"/>
    <property type="molecule type" value="Genomic_DNA"/>
</dbReference>
<name>A0AAQ1GIH1_9BURK</name>
<dbReference type="Proteomes" id="UP000183529">
    <property type="component" value="Unassembled WGS sequence"/>
</dbReference>
<evidence type="ECO:0000259" key="4">
    <source>
        <dbReference type="PROSITE" id="PS50887"/>
    </source>
</evidence>
<gene>
    <name evidence="5" type="ORF">SAMN05216550_112128</name>
</gene>
<dbReference type="PROSITE" id="PS50887">
    <property type="entry name" value="GGDEF"/>
    <property type="match status" value="1"/>
</dbReference>
<feature type="domain" description="GGDEF" evidence="4">
    <location>
        <begin position="285"/>
        <end position="421"/>
    </location>
</feature>
<evidence type="ECO:0000313" key="6">
    <source>
        <dbReference type="Proteomes" id="UP000183529"/>
    </source>
</evidence>
<dbReference type="PANTHER" id="PTHR46663">
    <property type="entry name" value="DIGUANYLATE CYCLASE DGCT-RELATED"/>
    <property type="match status" value="1"/>
</dbReference>
<feature type="domain" description="HAMP" evidence="3">
    <location>
        <begin position="189"/>
        <end position="242"/>
    </location>
</feature>
<dbReference type="InterPro" id="IPR029787">
    <property type="entry name" value="Nucleotide_cyclase"/>
</dbReference>
<proteinExistence type="predicted"/>
<dbReference type="GO" id="GO:0016020">
    <property type="term" value="C:membrane"/>
    <property type="evidence" value="ECO:0007669"/>
    <property type="project" value="InterPro"/>
</dbReference>
<dbReference type="PANTHER" id="PTHR46663:SF2">
    <property type="entry name" value="GGDEF DOMAIN-CONTAINING PROTEIN"/>
    <property type="match status" value="1"/>
</dbReference>
<reference evidence="5 6" key="1">
    <citation type="submission" date="2016-10" db="EMBL/GenBank/DDBJ databases">
        <authorList>
            <person name="Varghese N."/>
            <person name="Submissions S."/>
        </authorList>
    </citation>
    <scope>NUCLEOTIDE SEQUENCE [LARGE SCALE GENOMIC DNA]</scope>
    <source>
        <strain evidence="5 6">LMG 22274</strain>
    </source>
</reference>
<evidence type="ECO:0000313" key="5">
    <source>
        <dbReference type="EMBL" id="SEJ99044.1"/>
    </source>
</evidence>
<dbReference type="InterPro" id="IPR033417">
    <property type="entry name" value="CHASE8"/>
</dbReference>
<dbReference type="Pfam" id="PF00990">
    <property type="entry name" value="GGDEF"/>
    <property type="match status" value="1"/>
</dbReference>
<keyword evidence="2" id="KW-1133">Transmembrane helix</keyword>
<feature type="transmembrane region" description="Helical" evidence="2">
    <location>
        <begin position="159"/>
        <end position="183"/>
    </location>
</feature>
<dbReference type="RefSeq" id="WP_080180466.1">
    <property type="nucleotide sequence ID" value="NZ_CADFGN010000004.1"/>
</dbReference>
<dbReference type="Gene3D" id="6.10.340.10">
    <property type="match status" value="1"/>
</dbReference>
<dbReference type="InterPro" id="IPR052163">
    <property type="entry name" value="DGC-Regulatory_Protein"/>
</dbReference>